<evidence type="ECO:0000313" key="2">
    <source>
        <dbReference type="EMBL" id="KAK7584301.1"/>
    </source>
</evidence>
<dbReference type="EMBL" id="JBBCAQ010000032">
    <property type="protein sequence ID" value="KAK7584301.1"/>
    <property type="molecule type" value="Genomic_DNA"/>
</dbReference>
<reference evidence="2 3" key="1">
    <citation type="submission" date="2024-03" db="EMBL/GenBank/DDBJ databases">
        <title>Adaptation during the transition from Ophiocordyceps entomopathogen to insect associate is accompanied by gene loss and intensified selection.</title>
        <authorList>
            <person name="Ward C.M."/>
            <person name="Onetto C.A."/>
            <person name="Borneman A.R."/>
        </authorList>
    </citation>
    <scope>NUCLEOTIDE SEQUENCE [LARGE SCALE GENOMIC DNA]</scope>
    <source>
        <strain evidence="2">AWRI1</strain>
        <tissue evidence="2">Single Adult Female</tissue>
    </source>
</reference>
<feature type="compositionally biased region" description="Polar residues" evidence="1">
    <location>
        <begin position="191"/>
        <end position="205"/>
    </location>
</feature>
<accession>A0AAN9TUP5</accession>
<dbReference type="Proteomes" id="UP001367676">
    <property type="component" value="Unassembled WGS sequence"/>
</dbReference>
<comment type="caution">
    <text evidence="2">The sequence shown here is derived from an EMBL/GenBank/DDBJ whole genome shotgun (WGS) entry which is preliminary data.</text>
</comment>
<keyword evidence="3" id="KW-1185">Reference proteome</keyword>
<evidence type="ECO:0000256" key="1">
    <source>
        <dbReference type="SAM" id="MobiDB-lite"/>
    </source>
</evidence>
<dbReference type="AlphaFoldDB" id="A0AAN9TUP5"/>
<feature type="region of interest" description="Disordered" evidence="1">
    <location>
        <begin position="183"/>
        <end position="205"/>
    </location>
</feature>
<gene>
    <name evidence="2" type="ORF">V9T40_005264</name>
</gene>
<proteinExistence type="predicted"/>
<protein>
    <submittedName>
        <fullName evidence="2">Uncharacterized protein</fullName>
    </submittedName>
</protein>
<evidence type="ECO:0000313" key="3">
    <source>
        <dbReference type="Proteomes" id="UP001367676"/>
    </source>
</evidence>
<organism evidence="2 3">
    <name type="scientific">Parthenolecanium corni</name>
    <dbReference type="NCBI Taxonomy" id="536013"/>
    <lineage>
        <taxon>Eukaryota</taxon>
        <taxon>Metazoa</taxon>
        <taxon>Ecdysozoa</taxon>
        <taxon>Arthropoda</taxon>
        <taxon>Hexapoda</taxon>
        <taxon>Insecta</taxon>
        <taxon>Pterygota</taxon>
        <taxon>Neoptera</taxon>
        <taxon>Paraneoptera</taxon>
        <taxon>Hemiptera</taxon>
        <taxon>Sternorrhyncha</taxon>
        <taxon>Coccoidea</taxon>
        <taxon>Coccidae</taxon>
        <taxon>Parthenolecanium</taxon>
    </lineage>
</organism>
<name>A0AAN9TUP5_9HEMI</name>
<sequence>MDNLLDNLSGIERVKYLKALIEKVNNIGSKYTSGTHLPPPKSEPQSCSACASKTKRFLLECSRNSDKIELKRTKPITQKCDVHRLKFVKHQNNENRNSASKCDVKAQRRQRPTEIKTFEATRDASFEAEKRYLRQIYSRKPTNEVDDHRTQQKPTGNVGIKKGYEDETESDGAAFCQLHSTKDDTHKNIGSMPQQRSPTINTQQDQPEYTDTIVVERGRDLINDGSVANRNRSVAVTNAQQPISNPRITLNSNGTRRIVSHLKFYKSEPRRA</sequence>